<accession>H1DI34</accession>
<dbReference type="Proteomes" id="UP000004892">
    <property type="component" value="Unassembled WGS sequence"/>
</dbReference>
<proteinExistence type="predicted"/>
<comment type="caution">
    <text evidence="1">The sequence shown here is derived from an EMBL/GenBank/DDBJ whole genome shotgun (WGS) entry which is preliminary data.</text>
</comment>
<dbReference type="AlphaFoldDB" id="H1DI34"/>
<protein>
    <submittedName>
        <fullName evidence="1">Uncharacterized protein</fullName>
    </submittedName>
</protein>
<evidence type="ECO:0000313" key="2">
    <source>
        <dbReference type="Proteomes" id="UP000004892"/>
    </source>
</evidence>
<evidence type="ECO:0000313" key="1">
    <source>
        <dbReference type="EMBL" id="EHP46905.1"/>
    </source>
</evidence>
<dbReference type="EMBL" id="ADMC01000024">
    <property type="protein sequence ID" value="EHP46905.1"/>
    <property type="molecule type" value="Genomic_DNA"/>
</dbReference>
<organism evidence="1 2">
    <name type="scientific">Odoribacter laneus YIT 12061</name>
    <dbReference type="NCBI Taxonomy" id="742817"/>
    <lineage>
        <taxon>Bacteria</taxon>
        <taxon>Pseudomonadati</taxon>
        <taxon>Bacteroidota</taxon>
        <taxon>Bacteroidia</taxon>
        <taxon>Bacteroidales</taxon>
        <taxon>Odoribacteraceae</taxon>
        <taxon>Odoribacter</taxon>
    </lineage>
</organism>
<sequence length="107" mass="12063">MEMLCSRTKVLKEFEKTYYSENLNGSYQYGDFESNFKFDINGCKVGVTSLNAVWLCGLGDDKELFIGIDQITNSQSFLSDCDIKIIASHIGYDLLTEAEGKYAKETT</sequence>
<dbReference type="HOGENOM" id="CLU_2207345_0_0_10"/>
<name>H1DI34_9BACT</name>
<reference evidence="1 2" key="1">
    <citation type="submission" date="2012-01" db="EMBL/GenBank/DDBJ databases">
        <title>The Genome Sequence of Odoribacter laneus YIT 12061.</title>
        <authorList>
            <consortium name="The Broad Institute Genome Sequencing Platform"/>
            <person name="Earl A."/>
            <person name="Ward D."/>
            <person name="Feldgarden M."/>
            <person name="Gevers D."/>
            <person name="Morotomi M."/>
            <person name="Young S.K."/>
            <person name="Zeng Q."/>
            <person name="Gargeya S."/>
            <person name="Fitzgerald M."/>
            <person name="Haas B."/>
            <person name="Abouelleil A."/>
            <person name="Alvarado L."/>
            <person name="Arachchi H.M."/>
            <person name="Berlin A."/>
            <person name="Chapman S.B."/>
            <person name="Gearin G."/>
            <person name="Goldberg J."/>
            <person name="Griggs A."/>
            <person name="Gujja S."/>
            <person name="Hansen M."/>
            <person name="Heiman D."/>
            <person name="Howarth C."/>
            <person name="Larimer J."/>
            <person name="Lui A."/>
            <person name="MacDonald P.J.P."/>
            <person name="McCowen C."/>
            <person name="Montmayeur A."/>
            <person name="Murphy C."/>
            <person name="Neiman D."/>
            <person name="Pearson M."/>
            <person name="Priest M."/>
            <person name="Roberts A."/>
            <person name="Saif S."/>
            <person name="Shea T."/>
            <person name="Sisk P."/>
            <person name="Stolte C."/>
            <person name="Sykes S."/>
            <person name="Wortman J."/>
            <person name="Nusbaum C."/>
            <person name="Birren B."/>
        </authorList>
    </citation>
    <scope>NUCLEOTIDE SEQUENCE [LARGE SCALE GENOMIC DNA]</scope>
    <source>
        <strain evidence="1 2">YIT 12061</strain>
    </source>
</reference>
<gene>
    <name evidence="1" type="ORF">HMPREF9449_01920</name>
</gene>
<keyword evidence="2" id="KW-1185">Reference proteome</keyword>